<feature type="signal peptide" evidence="5">
    <location>
        <begin position="1"/>
        <end position="24"/>
    </location>
</feature>
<dbReference type="FunFam" id="3.80.10.10:FF:000627">
    <property type="entry name" value="Probable leucine-rich repeat receptor-like protein kinase At2g33170"/>
    <property type="match status" value="1"/>
</dbReference>
<dbReference type="InterPro" id="IPR032675">
    <property type="entry name" value="LRR_dom_sf"/>
</dbReference>
<comment type="subcellular location">
    <subcellularLocation>
        <location evidence="1">Cell envelope</location>
    </subcellularLocation>
</comment>
<dbReference type="Pfam" id="PF08263">
    <property type="entry name" value="LRRNT_2"/>
    <property type="match status" value="1"/>
</dbReference>
<keyword evidence="2" id="KW-0433">Leucine-rich repeat</keyword>
<name>A0A1E5V9X0_9POAL</name>
<comment type="caution">
    <text evidence="7">The sequence shown here is derived from an EMBL/GenBank/DDBJ whole genome shotgun (WGS) entry which is preliminary data.</text>
</comment>
<evidence type="ECO:0000313" key="7">
    <source>
        <dbReference type="EMBL" id="OEL21946.1"/>
    </source>
</evidence>
<gene>
    <name evidence="7" type="ORF">BAE44_0017035</name>
</gene>
<keyword evidence="3" id="KW-0677">Repeat</keyword>
<dbReference type="PANTHER" id="PTHR48059">
    <property type="entry name" value="POLYGALACTURONASE INHIBITOR 1"/>
    <property type="match status" value="1"/>
</dbReference>
<evidence type="ECO:0000256" key="2">
    <source>
        <dbReference type="ARBA" id="ARBA00022614"/>
    </source>
</evidence>
<dbReference type="InterPro" id="IPR013210">
    <property type="entry name" value="LRR_N_plant-typ"/>
</dbReference>
<dbReference type="Pfam" id="PF00560">
    <property type="entry name" value="LRR_1"/>
    <property type="match status" value="2"/>
</dbReference>
<organism evidence="7 8">
    <name type="scientific">Dichanthelium oligosanthes</name>
    <dbReference type="NCBI Taxonomy" id="888268"/>
    <lineage>
        <taxon>Eukaryota</taxon>
        <taxon>Viridiplantae</taxon>
        <taxon>Streptophyta</taxon>
        <taxon>Embryophyta</taxon>
        <taxon>Tracheophyta</taxon>
        <taxon>Spermatophyta</taxon>
        <taxon>Magnoliopsida</taxon>
        <taxon>Liliopsida</taxon>
        <taxon>Poales</taxon>
        <taxon>Poaceae</taxon>
        <taxon>PACMAD clade</taxon>
        <taxon>Panicoideae</taxon>
        <taxon>Panicodae</taxon>
        <taxon>Paniceae</taxon>
        <taxon>Dichantheliinae</taxon>
        <taxon>Dichanthelium</taxon>
    </lineage>
</organism>
<keyword evidence="7" id="KW-0675">Receptor</keyword>
<feature type="domain" description="Leucine-rich repeat-containing N-terminal plant-type" evidence="6">
    <location>
        <begin position="33"/>
        <end position="72"/>
    </location>
</feature>
<evidence type="ECO:0000256" key="1">
    <source>
        <dbReference type="ARBA" id="ARBA00004196"/>
    </source>
</evidence>
<keyword evidence="8" id="KW-1185">Reference proteome</keyword>
<feature type="chain" id="PRO_5009187889" evidence="5">
    <location>
        <begin position="25"/>
        <end position="179"/>
    </location>
</feature>
<dbReference type="Gene3D" id="3.80.10.10">
    <property type="entry name" value="Ribonuclease Inhibitor"/>
    <property type="match status" value="1"/>
</dbReference>
<dbReference type="STRING" id="888268.A0A1E5V9X0"/>
<dbReference type="PANTHER" id="PTHR48059:SF30">
    <property type="entry name" value="OS06G0587000 PROTEIN"/>
    <property type="match status" value="1"/>
</dbReference>
<comment type="similarity">
    <text evidence="4">Belongs to the polygalacturonase-inhibiting protein family.</text>
</comment>
<evidence type="ECO:0000313" key="8">
    <source>
        <dbReference type="Proteomes" id="UP000095767"/>
    </source>
</evidence>
<evidence type="ECO:0000259" key="6">
    <source>
        <dbReference type="Pfam" id="PF08263"/>
    </source>
</evidence>
<dbReference type="GO" id="GO:0016301">
    <property type="term" value="F:kinase activity"/>
    <property type="evidence" value="ECO:0007669"/>
    <property type="project" value="UniProtKB-KW"/>
</dbReference>
<dbReference type="OrthoDB" id="688974at2759"/>
<dbReference type="EMBL" id="LWDX02046775">
    <property type="protein sequence ID" value="OEL21946.1"/>
    <property type="molecule type" value="Genomic_DNA"/>
</dbReference>
<accession>A0A1E5V9X0</accession>
<dbReference type="AlphaFoldDB" id="A0A1E5V9X0"/>
<evidence type="ECO:0000256" key="3">
    <source>
        <dbReference type="ARBA" id="ARBA00022737"/>
    </source>
</evidence>
<sequence>MLLLRTRHLLQLLLLLSAMATTQATATLSSSGHDDDERALVAVKAKIPSHRGVLASWNQSTSYCSWEGVTCSRRHRWRVVALDLSSSQALAGTISPAIGNLTFLRSLNLSSNGLQGEIPPSIGSLRRLQSLGLTQNLLTGGIPSNISRCTCLRVMNICSNKGLQGTIPAVIGNMPSLVF</sequence>
<reference evidence="7 8" key="1">
    <citation type="submission" date="2016-09" db="EMBL/GenBank/DDBJ databases">
        <title>The draft genome of Dichanthelium oligosanthes: A C3 panicoid grass species.</title>
        <authorList>
            <person name="Studer A.J."/>
            <person name="Schnable J.C."/>
            <person name="Brutnell T.P."/>
        </authorList>
    </citation>
    <scope>NUCLEOTIDE SEQUENCE [LARGE SCALE GENOMIC DNA]</scope>
    <source>
        <strain evidence="8">cv. Kellogg 1175</strain>
        <tissue evidence="7">Leaf</tissue>
    </source>
</reference>
<keyword evidence="7" id="KW-0808">Transferase</keyword>
<proteinExistence type="inferred from homology"/>
<dbReference type="SUPFAM" id="SSF52058">
    <property type="entry name" value="L domain-like"/>
    <property type="match status" value="1"/>
</dbReference>
<dbReference type="InterPro" id="IPR001611">
    <property type="entry name" value="Leu-rich_rpt"/>
</dbReference>
<dbReference type="InterPro" id="IPR051848">
    <property type="entry name" value="PGIP"/>
</dbReference>
<evidence type="ECO:0000256" key="4">
    <source>
        <dbReference type="ARBA" id="ARBA00038043"/>
    </source>
</evidence>
<keyword evidence="7" id="KW-0418">Kinase</keyword>
<evidence type="ECO:0000256" key="5">
    <source>
        <dbReference type="SAM" id="SignalP"/>
    </source>
</evidence>
<keyword evidence="5" id="KW-0732">Signal</keyword>
<protein>
    <submittedName>
        <fullName evidence="7">LRR receptor-like serine/threonine-protein kinase EFR</fullName>
    </submittedName>
</protein>
<dbReference type="Proteomes" id="UP000095767">
    <property type="component" value="Unassembled WGS sequence"/>
</dbReference>